<evidence type="ECO:0000313" key="2">
    <source>
        <dbReference type="Proteomes" id="UP000257479"/>
    </source>
</evidence>
<protein>
    <submittedName>
        <fullName evidence="1">NAD(P)/FAD-dependent oxidoreductase</fullName>
    </submittedName>
</protein>
<accession>A0A3C1KCH5</accession>
<sequence length="47" mass="5383">RWGAGVLHCPYCHGWEVRDRRLGVLATSPRSLHQAQLVRQWSADVTL</sequence>
<dbReference type="EMBL" id="DMNG01000126">
    <property type="protein sequence ID" value="HAN24380.1"/>
    <property type="molecule type" value="Genomic_DNA"/>
</dbReference>
<gene>
    <name evidence="1" type="ORF">DCP95_07380</name>
</gene>
<dbReference type="Gene3D" id="3.50.50.60">
    <property type="entry name" value="FAD/NAD(P)-binding domain"/>
    <property type="match status" value="1"/>
</dbReference>
<dbReference type="Proteomes" id="UP000257479">
    <property type="component" value="Unassembled WGS sequence"/>
</dbReference>
<organism evidence="1 2">
    <name type="scientific">Microbacterium ginsengisoli</name>
    <dbReference type="NCBI Taxonomy" id="400772"/>
    <lineage>
        <taxon>Bacteria</taxon>
        <taxon>Bacillati</taxon>
        <taxon>Actinomycetota</taxon>
        <taxon>Actinomycetes</taxon>
        <taxon>Micrococcales</taxon>
        <taxon>Microbacteriaceae</taxon>
        <taxon>Microbacterium</taxon>
    </lineage>
</organism>
<feature type="non-terminal residue" evidence="1">
    <location>
        <position position="1"/>
    </location>
</feature>
<feature type="non-terminal residue" evidence="1">
    <location>
        <position position="47"/>
    </location>
</feature>
<dbReference type="InterPro" id="IPR036188">
    <property type="entry name" value="FAD/NAD-bd_sf"/>
</dbReference>
<comment type="caution">
    <text evidence="1">The sequence shown here is derived from an EMBL/GenBank/DDBJ whole genome shotgun (WGS) entry which is preliminary data.</text>
</comment>
<evidence type="ECO:0000313" key="1">
    <source>
        <dbReference type="EMBL" id="HAN24380.1"/>
    </source>
</evidence>
<reference evidence="1 2" key="1">
    <citation type="journal article" date="2018" name="Nat. Biotechnol.">
        <title>A standardized bacterial taxonomy based on genome phylogeny substantially revises the tree of life.</title>
        <authorList>
            <person name="Parks D.H."/>
            <person name="Chuvochina M."/>
            <person name="Waite D.W."/>
            <person name="Rinke C."/>
            <person name="Skarshewski A."/>
            <person name="Chaumeil P.A."/>
            <person name="Hugenholtz P."/>
        </authorList>
    </citation>
    <scope>NUCLEOTIDE SEQUENCE [LARGE SCALE GENOMIC DNA]</scope>
    <source>
        <strain evidence="1">UBA9152</strain>
    </source>
</reference>
<proteinExistence type="predicted"/>
<dbReference type="AlphaFoldDB" id="A0A3C1KCH5"/>
<name>A0A3C1KCH5_9MICO</name>